<protein>
    <recommendedName>
        <fullName evidence="1">Alginate export domain-containing protein</fullName>
    </recommendedName>
</protein>
<dbReference type="Pfam" id="PF13372">
    <property type="entry name" value="Alginate_exp"/>
    <property type="match status" value="1"/>
</dbReference>
<proteinExistence type="predicted"/>
<dbReference type="InterPro" id="IPR053728">
    <property type="entry name" value="Alginate_Permeability_Chnl"/>
</dbReference>
<dbReference type="Gene3D" id="2.40.160.100">
    <property type="match status" value="1"/>
</dbReference>
<organism evidence="2 3">
    <name type="scientific">Sporocytophaga myxococcoides</name>
    <dbReference type="NCBI Taxonomy" id="153721"/>
    <lineage>
        <taxon>Bacteria</taxon>
        <taxon>Pseudomonadati</taxon>
        <taxon>Bacteroidota</taxon>
        <taxon>Cytophagia</taxon>
        <taxon>Cytophagales</taxon>
        <taxon>Cytophagaceae</taxon>
        <taxon>Sporocytophaga</taxon>
    </lineage>
</organism>
<feature type="domain" description="Alginate export" evidence="1">
    <location>
        <begin position="88"/>
        <end position="489"/>
    </location>
</feature>
<dbReference type="eggNOG" id="COG3637">
    <property type="taxonomic scope" value="Bacteria"/>
</dbReference>
<dbReference type="InterPro" id="IPR025388">
    <property type="entry name" value="Alginate_export_dom"/>
</dbReference>
<dbReference type="STRING" id="153721.MYP_2678"/>
<dbReference type="EMBL" id="BBLT01000005">
    <property type="protein sequence ID" value="GAL85449.1"/>
    <property type="molecule type" value="Genomic_DNA"/>
</dbReference>
<evidence type="ECO:0000259" key="1">
    <source>
        <dbReference type="Pfam" id="PF13372"/>
    </source>
</evidence>
<keyword evidence="3" id="KW-1185">Reference proteome</keyword>
<reference evidence="2 3" key="1">
    <citation type="submission" date="2014-09" db="EMBL/GenBank/DDBJ databases">
        <title>Sporocytophaga myxococcoides PG-01 genome sequencing.</title>
        <authorList>
            <person name="Liu L."/>
            <person name="Gao P.J."/>
            <person name="Chen G.J."/>
            <person name="Wang L.S."/>
        </authorList>
    </citation>
    <scope>NUCLEOTIDE SEQUENCE [LARGE SCALE GENOMIC DNA]</scope>
    <source>
        <strain evidence="2 3">PG-01</strain>
    </source>
</reference>
<evidence type="ECO:0000313" key="3">
    <source>
        <dbReference type="Proteomes" id="UP000030185"/>
    </source>
</evidence>
<name>A0A098LG61_9BACT</name>
<dbReference type="OrthoDB" id="9789168at2"/>
<dbReference type="AlphaFoldDB" id="A0A098LG61"/>
<accession>A0A098LG61</accession>
<dbReference type="Proteomes" id="UP000030185">
    <property type="component" value="Unassembled WGS sequence"/>
</dbReference>
<dbReference type="RefSeq" id="WP_052430178.1">
    <property type="nucleotide sequence ID" value="NZ_BBLT01000005.1"/>
</dbReference>
<evidence type="ECO:0000313" key="2">
    <source>
        <dbReference type="EMBL" id="GAL85449.1"/>
    </source>
</evidence>
<sequence length="511" mass="60083">MSTFKNVIRLIALAPKGFIFILILLSTFVSKAQDSTLVQKDTTAKKTEEQKSYYVEAGSYGTKRDPTPPEYARQFNKTGITGVEKISWLDVGLDNRVRFEYRQYDIRRPFLTTDYPILFRTRAYVGIKEVLDPFRFAVEMSDAFRVHSKFPRDNRDFNRVEPISLYAELHFKKALGKDPYGNNRPAFVRFGRQNFEFLDRRLIGSNQWRNTTNTFTGFRAALGQDKNDWQIDLLALKPLVRLMTELDTADHQTQFGAAIFHWRKWSRIITIEPYLLYLRQKPNSQDTIRDRRIYNIGTRVYGWLTKEINYDVTYNQQLGTDNNKKQRAYAITAEIGYKFQYGWKPRFSLFYGYASGDRNPNDDVNNRFERFYGFARPWSADDYIVMENIIAPKARVEFEPGKKLKVDFSYSFYWLASRTDRFNNLFNVPTNPDAPNRDKTGQSGVYLGHGPDGRIRFEVLKFIKTAIGYSHYFNGTFVKNRQEVAYNNSTLGSNFFYIETMVNFFDIFKKW</sequence>
<comment type="caution">
    <text evidence="2">The sequence shown here is derived from an EMBL/GenBank/DDBJ whole genome shotgun (WGS) entry which is preliminary data.</text>
</comment>
<gene>
    <name evidence="2" type="ORF">MYP_2678</name>
</gene>